<reference evidence="2 3" key="1">
    <citation type="journal article" date="2011" name="Genome Res.">
        <title>Phylogeny-wide analysis of social amoeba genomes highlights ancient origins for complex intercellular communication.</title>
        <authorList>
            <person name="Heidel A.J."/>
            <person name="Lawal H.M."/>
            <person name="Felder M."/>
            <person name="Schilde C."/>
            <person name="Helps N.R."/>
            <person name="Tunggal B."/>
            <person name="Rivero F."/>
            <person name="John U."/>
            <person name="Schleicher M."/>
            <person name="Eichinger L."/>
            <person name="Platzer M."/>
            <person name="Noegel A.A."/>
            <person name="Schaap P."/>
            <person name="Gloeckner G."/>
        </authorList>
    </citation>
    <scope>NUCLEOTIDE SEQUENCE [LARGE SCALE GENOMIC DNA]</scope>
    <source>
        <strain evidence="3">ATCC 26659 / Pp 5 / PN500</strain>
    </source>
</reference>
<dbReference type="RefSeq" id="XP_020431982.1">
    <property type="nucleotide sequence ID" value="XM_020577534.1"/>
</dbReference>
<proteinExistence type="predicted"/>
<name>D3BFE7_HETP5</name>
<gene>
    <name evidence="2" type="ORF">PPL_06681</name>
</gene>
<dbReference type="Proteomes" id="UP000001396">
    <property type="component" value="Unassembled WGS sequence"/>
</dbReference>
<sequence>MNHTIFDFCTSSWMPGLLQGLTDIGEREEEYTDDSHDGEDNTLTPMKQGLQLHLPSLNIIAGMTESGQDKPIESIDQTQYQQRTSSPRTYRNKRRGIQQKTAIVLDDCIGSVEFQHSKLFDKLTTSSDTISSASSLSFKTSRSYLQLSRPLKKSLFKVISHLLISKQDLFYISLNQPFDRKYYPKRCTCGTDHN</sequence>
<feature type="region of interest" description="Disordered" evidence="1">
    <location>
        <begin position="68"/>
        <end position="93"/>
    </location>
</feature>
<evidence type="ECO:0000313" key="3">
    <source>
        <dbReference type="Proteomes" id="UP000001396"/>
    </source>
</evidence>
<evidence type="ECO:0000313" key="2">
    <source>
        <dbReference type="EMBL" id="EFA79861.1"/>
    </source>
</evidence>
<dbReference type="GeneID" id="31362163"/>
<comment type="caution">
    <text evidence="2">The sequence shown here is derived from an EMBL/GenBank/DDBJ whole genome shotgun (WGS) entry which is preliminary data.</text>
</comment>
<organism evidence="2 3">
    <name type="scientific">Heterostelium pallidum (strain ATCC 26659 / Pp 5 / PN500)</name>
    <name type="common">Cellular slime mold</name>
    <name type="synonym">Polysphondylium pallidum</name>
    <dbReference type="NCBI Taxonomy" id="670386"/>
    <lineage>
        <taxon>Eukaryota</taxon>
        <taxon>Amoebozoa</taxon>
        <taxon>Evosea</taxon>
        <taxon>Eumycetozoa</taxon>
        <taxon>Dictyostelia</taxon>
        <taxon>Acytosteliales</taxon>
        <taxon>Acytosteliaceae</taxon>
        <taxon>Heterostelium</taxon>
    </lineage>
</organism>
<feature type="compositionally biased region" description="Polar residues" evidence="1">
    <location>
        <begin position="75"/>
        <end position="89"/>
    </location>
</feature>
<protein>
    <submittedName>
        <fullName evidence="2">Uncharacterized protein</fullName>
    </submittedName>
</protein>
<dbReference type="EMBL" id="ADBJ01000031">
    <property type="protein sequence ID" value="EFA79861.1"/>
    <property type="molecule type" value="Genomic_DNA"/>
</dbReference>
<dbReference type="InParanoid" id="D3BFE7"/>
<dbReference type="AlphaFoldDB" id="D3BFE7"/>
<evidence type="ECO:0000256" key="1">
    <source>
        <dbReference type="SAM" id="MobiDB-lite"/>
    </source>
</evidence>
<accession>D3BFE7</accession>
<keyword evidence="3" id="KW-1185">Reference proteome</keyword>